<accession>A0A023FBE0</accession>
<evidence type="ECO:0000256" key="1">
    <source>
        <dbReference type="SAM" id="Phobius"/>
    </source>
</evidence>
<protein>
    <submittedName>
        <fullName evidence="2">Putative secreted protein</fullName>
    </submittedName>
</protein>
<evidence type="ECO:0000313" key="2">
    <source>
        <dbReference type="EMBL" id="JAC18807.1"/>
    </source>
</evidence>
<keyword evidence="1" id="KW-0472">Membrane</keyword>
<feature type="transmembrane region" description="Helical" evidence="1">
    <location>
        <begin position="61"/>
        <end position="81"/>
    </location>
</feature>
<name>A0A023FBE0_AMBCJ</name>
<proteinExistence type="evidence at transcript level"/>
<dbReference type="EMBL" id="GBBK01005675">
    <property type="protein sequence ID" value="JAC18807.1"/>
    <property type="molecule type" value="mRNA"/>
</dbReference>
<sequence length="84" mass="9812">MTCYVRRLRTWVALANTLKVRLSVNINTPESRRFDSRRRSSVVEHRTRNSEVVGSDPTGGMWLFFFCFSNQFIILLNMLSLKAN</sequence>
<organism evidence="2">
    <name type="scientific">Amblyomma cajennense</name>
    <name type="common">Cayenne tick</name>
    <name type="synonym">Acarus cajennensis</name>
    <dbReference type="NCBI Taxonomy" id="34607"/>
    <lineage>
        <taxon>Eukaryota</taxon>
        <taxon>Metazoa</taxon>
        <taxon>Ecdysozoa</taxon>
        <taxon>Arthropoda</taxon>
        <taxon>Chelicerata</taxon>
        <taxon>Arachnida</taxon>
        <taxon>Acari</taxon>
        <taxon>Parasitiformes</taxon>
        <taxon>Ixodida</taxon>
        <taxon>Ixodoidea</taxon>
        <taxon>Ixodidae</taxon>
        <taxon>Amblyomminae</taxon>
        <taxon>Amblyomma</taxon>
    </lineage>
</organism>
<dbReference type="AlphaFoldDB" id="A0A023FBE0"/>
<keyword evidence="1" id="KW-1133">Transmembrane helix</keyword>
<reference evidence="2" key="1">
    <citation type="submission" date="2014-03" db="EMBL/GenBank/DDBJ databases">
        <title>The sialotranscriptome of Amblyomma triste, Amblyomma parvum and Amblyomma cajennense ticks, uncovered by 454-based RNA-seq.</title>
        <authorList>
            <person name="Garcia G.R."/>
            <person name="Gardinassi L.G."/>
            <person name="Ribeiro J.M."/>
            <person name="Anatriello E."/>
            <person name="Ferreira B.R."/>
            <person name="Moreira H.N."/>
            <person name="Mafra C."/>
            <person name="Olegario M.M."/>
            <person name="Szabo P.J."/>
            <person name="Miranda-Santos I.K."/>
            <person name="Maruyama S.R."/>
        </authorList>
    </citation>
    <scope>NUCLEOTIDE SEQUENCE</scope>
    <source>
        <strain evidence="2">Uberlandia</strain>
        <tissue evidence="2">Salivary glands</tissue>
    </source>
</reference>
<keyword evidence="1" id="KW-0812">Transmembrane</keyword>